<dbReference type="OrthoDB" id="197680at2"/>
<name>A0A5R9GKV1_9BACL</name>
<dbReference type="Pfam" id="PF13320">
    <property type="entry name" value="GH123_cat"/>
    <property type="match status" value="1"/>
</dbReference>
<evidence type="ECO:0000313" key="2">
    <source>
        <dbReference type="EMBL" id="TLS54274.1"/>
    </source>
</evidence>
<organism evidence="2 3">
    <name type="scientific">Paenibacillus antri</name>
    <dbReference type="NCBI Taxonomy" id="2582848"/>
    <lineage>
        <taxon>Bacteria</taxon>
        <taxon>Bacillati</taxon>
        <taxon>Bacillota</taxon>
        <taxon>Bacilli</taxon>
        <taxon>Bacillales</taxon>
        <taxon>Paenibacillaceae</taxon>
        <taxon>Paenibacillus</taxon>
    </lineage>
</organism>
<sequence length="562" mass="62834">MFETRCLSSLSKVFADEALTDAPVREGSALWGETFSFQVAYRSETLLPALRIRAASPLEPYIAVRAVGLSPSDLPAYSNPDEGYLRTTPGLYPDPLFPAGDDLRALPKQWRSLWVTVTLPALAEAEASALAGNGPEAAFPIEIVLTDAEGGELGAERFELTVVRAELPEQRLLHTEWFHADCIATRYGVEAFDEAHWRLLETYLANAYSHGINMILTPLFTPPLDTAIGGERPTMQLVGVEETGDGEYRFDFARLDRWVATCHRVGIRHFEMSHLFTQWGAKHAPKIVAVRDGVEKRIFGWDTEAAGEAYGRFLDQFLPALVAYLKENGLEKNVYFHVSDEPIPDNLEFYRAAKQVLMRHLDGFAFFEALSDYSFYEQGLVPIPVPANNHIEPFLAAGVEPLWTYYCCSQNRDGVANRFFAMPSSRNRVLGVQLYKFRIAGFLQWGYNFWYSQYSKREIDPFRVTDAGGAFPSGDAFVVYPGADGPIDSIRWEVFREALQDLRALELLESRIGRDAALAIAEEELGGEEGISFRMGAPDPARLLRARQRVNGAIASSYATVK</sequence>
<comment type="caution">
    <text evidence="2">The sequence shown here is derived from an EMBL/GenBank/DDBJ whole genome shotgun (WGS) entry which is preliminary data.</text>
</comment>
<dbReference type="RefSeq" id="WP_138192230.1">
    <property type="nucleotide sequence ID" value="NZ_VCIW01000001.1"/>
</dbReference>
<dbReference type="EMBL" id="VCIW01000001">
    <property type="protein sequence ID" value="TLS54274.1"/>
    <property type="molecule type" value="Genomic_DNA"/>
</dbReference>
<accession>A0A5R9GKV1</accession>
<gene>
    <name evidence="2" type="ORF">FE782_02715</name>
</gene>
<evidence type="ECO:0000259" key="1">
    <source>
        <dbReference type="Pfam" id="PF13320"/>
    </source>
</evidence>
<dbReference type="InterPro" id="IPR025150">
    <property type="entry name" value="GH123_cat"/>
</dbReference>
<dbReference type="Proteomes" id="UP000309676">
    <property type="component" value="Unassembled WGS sequence"/>
</dbReference>
<reference evidence="2 3" key="1">
    <citation type="submission" date="2019-05" db="EMBL/GenBank/DDBJ databases">
        <authorList>
            <person name="Narsing Rao M.P."/>
            <person name="Li W.J."/>
        </authorList>
    </citation>
    <scope>NUCLEOTIDE SEQUENCE [LARGE SCALE GENOMIC DNA]</scope>
    <source>
        <strain evidence="2 3">SYSU_K30003</strain>
    </source>
</reference>
<proteinExistence type="predicted"/>
<keyword evidence="3" id="KW-1185">Reference proteome</keyword>
<evidence type="ECO:0000313" key="3">
    <source>
        <dbReference type="Proteomes" id="UP000309676"/>
    </source>
</evidence>
<protein>
    <submittedName>
        <fullName evidence="2">DUF4091 domain-containing protein</fullName>
    </submittedName>
</protein>
<dbReference type="AlphaFoldDB" id="A0A5R9GKV1"/>
<feature type="domain" description="Glycoside hydrolase 123 catalytic" evidence="1">
    <location>
        <begin position="177"/>
        <end position="508"/>
    </location>
</feature>